<dbReference type="EMBL" id="KZ678396">
    <property type="protein sequence ID" value="PSR94651.1"/>
    <property type="molecule type" value="Genomic_DNA"/>
</dbReference>
<evidence type="ECO:0000313" key="1">
    <source>
        <dbReference type="EMBL" id="PSR94651.1"/>
    </source>
</evidence>
<dbReference type="Proteomes" id="UP000241462">
    <property type="component" value="Unassembled WGS sequence"/>
</dbReference>
<keyword evidence="2" id="KW-1185">Reference proteome</keyword>
<dbReference type="AlphaFoldDB" id="A0A2T3AFX1"/>
<proteinExistence type="predicted"/>
<gene>
    <name evidence="1" type="ORF">BD289DRAFT_427190</name>
</gene>
<reference evidence="1 2" key="1">
    <citation type="journal article" date="2018" name="Mycol. Prog.">
        <title>Coniella lustricola, a new species from submerged detritus.</title>
        <authorList>
            <person name="Raudabaugh D.B."/>
            <person name="Iturriaga T."/>
            <person name="Carver A."/>
            <person name="Mondo S."/>
            <person name="Pangilinan J."/>
            <person name="Lipzen A."/>
            <person name="He G."/>
            <person name="Amirebrahimi M."/>
            <person name="Grigoriev I.V."/>
            <person name="Miller A.N."/>
        </authorList>
    </citation>
    <scope>NUCLEOTIDE SEQUENCE [LARGE SCALE GENOMIC DNA]</scope>
    <source>
        <strain evidence="1 2">B22-T-1</strain>
    </source>
</reference>
<protein>
    <submittedName>
        <fullName evidence="1">Uncharacterized protein</fullName>
    </submittedName>
</protein>
<name>A0A2T3AFX1_9PEZI</name>
<sequence>MRNFLEDTHHACLADFLRLLIICHRNIVALCVLAHPIRPDSYMLTTPDSISPSRAPLFLVSMACCGAACTTVVTQLPRKVGSTQQWFTVYTL</sequence>
<organism evidence="1 2">
    <name type="scientific">Coniella lustricola</name>
    <dbReference type="NCBI Taxonomy" id="2025994"/>
    <lineage>
        <taxon>Eukaryota</taxon>
        <taxon>Fungi</taxon>
        <taxon>Dikarya</taxon>
        <taxon>Ascomycota</taxon>
        <taxon>Pezizomycotina</taxon>
        <taxon>Sordariomycetes</taxon>
        <taxon>Sordariomycetidae</taxon>
        <taxon>Diaporthales</taxon>
        <taxon>Schizoparmaceae</taxon>
        <taxon>Coniella</taxon>
    </lineage>
</organism>
<dbReference type="InParanoid" id="A0A2T3AFX1"/>
<evidence type="ECO:0000313" key="2">
    <source>
        <dbReference type="Proteomes" id="UP000241462"/>
    </source>
</evidence>
<accession>A0A2T3AFX1</accession>